<dbReference type="AlphaFoldDB" id="D2S987"/>
<feature type="transmembrane region" description="Helical" evidence="2">
    <location>
        <begin position="185"/>
        <end position="212"/>
    </location>
</feature>
<dbReference type="InterPro" id="IPR007349">
    <property type="entry name" value="DUF418"/>
</dbReference>
<feature type="transmembrane region" description="Helical" evidence="2">
    <location>
        <begin position="321"/>
        <end position="343"/>
    </location>
</feature>
<dbReference type="PANTHER" id="PTHR30590">
    <property type="entry name" value="INNER MEMBRANE PROTEIN"/>
    <property type="match status" value="1"/>
</dbReference>
<dbReference type="Proteomes" id="UP000001382">
    <property type="component" value="Chromosome"/>
</dbReference>
<feature type="transmembrane region" description="Helical" evidence="2">
    <location>
        <begin position="349"/>
        <end position="366"/>
    </location>
</feature>
<feature type="transmembrane region" description="Helical" evidence="2">
    <location>
        <begin position="224"/>
        <end position="246"/>
    </location>
</feature>
<feature type="compositionally biased region" description="Basic and acidic residues" evidence="1">
    <location>
        <begin position="1"/>
        <end position="11"/>
    </location>
</feature>
<dbReference type="RefSeq" id="WP_012949117.1">
    <property type="nucleotide sequence ID" value="NC_013757.1"/>
</dbReference>
<feature type="transmembrane region" description="Helical" evidence="2">
    <location>
        <begin position="30"/>
        <end position="48"/>
    </location>
</feature>
<dbReference type="Pfam" id="PF04235">
    <property type="entry name" value="DUF418"/>
    <property type="match status" value="1"/>
</dbReference>
<protein>
    <recommendedName>
        <fullName evidence="7">Heparan-alpha-glucosaminide N-acetyltransferase catalytic domain-containing protein</fullName>
    </recommendedName>
</protein>
<dbReference type="InterPro" id="IPR052529">
    <property type="entry name" value="Bact_Transport_Assoc"/>
</dbReference>
<feature type="region of interest" description="Disordered" evidence="1">
    <location>
        <begin position="1"/>
        <end position="24"/>
    </location>
</feature>
<feature type="transmembrane region" description="Helical" evidence="2">
    <location>
        <begin position="93"/>
        <end position="115"/>
    </location>
</feature>
<feature type="transmembrane region" description="Helical" evidence="2">
    <location>
        <begin position="146"/>
        <end position="165"/>
    </location>
</feature>
<reference evidence="5 6" key="1">
    <citation type="journal article" date="2010" name="Stand. Genomic Sci.">
        <title>Complete genome sequence of Geodermatophilus obscurus type strain (G-20).</title>
        <authorList>
            <person name="Ivanova N."/>
            <person name="Sikorski J."/>
            <person name="Jando M."/>
            <person name="Munk C."/>
            <person name="Lapidus A."/>
            <person name="Glavina Del Rio T."/>
            <person name="Copeland A."/>
            <person name="Tice H."/>
            <person name="Cheng J.-F."/>
            <person name="Lucas S."/>
            <person name="Chen F."/>
            <person name="Nolan M."/>
            <person name="Bruce D."/>
            <person name="Goodwin L."/>
            <person name="Pitluck S."/>
            <person name="Mavromatis K."/>
            <person name="Mikhailova N."/>
            <person name="Pati A."/>
            <person name="Chen A."/>
            <person name="Palaniappan K."/>
            <person name="Land M."/>
            <person name="Hauser L."/>
            <person name="Chang Y.-J."/>
            <person name="Jeffries C.D."/>
            <person name="Meincke L."/>
            <person name="Brettin T."/>
            <person name="Detter J.C."/>
            <person name="Detter J.C."/>
            <person name="Rohde M."/>
            <person name="Goeker M."/>
            <person name="Bristow J."/>
            <person name="Eisen J.A."/>
            <person name="Markowitz V."/>
            <person name="Hugenholtz P."/>
            <person name="Kyrpides N.C."/>
            <person name="Klenk H.-P."/>
        </authorList>
    </citation>
    <scope>NUCLEOTIDE SEQUENCE [LARGE SCALE GENOMIC DNA]</scope>
    <source>
        <strain evidence="6">ATCC 25078 / DSM 43160 / JCM 3152 / KCC A-0152 / KCTC 9177 / NBRC 13315 / NRRL B-3577 / G-20</strain>
    </source>
</reference>
<feature type="transmembrane region" description="Helical" evidence="2">
    <location>
        <begin position="60"/>
        <end position="81"/>
    </location>
</feature>
<dbReference type="eggNOG" id="COG3503">
    <property type="taxonomic scope" value="Bacteria"/>
</dbReference>
<keyword evidence="2" id="KW-0812">Transmembrane</keyword>
<proteinExistence type="predicted"/>
<keyword evidence="2" id="KW-1133">Transmembrane helix</keyword>
<evidence type="ECO:0000259" key="3">
    <source>
        <dbReference type="Pfam" id="PF04235"/>
    </source>
</evidence>
<feature type="transmembrane region" description="Helical" evidence="2">
    <location>
        <begin position="291"/>
        <end position="309"/>
    </location>
</feature>
<organism evidence="5 6">
    <name type="scientific">Geodermatophilus obscurus (strain ATCC 25078 / DSM 43160 / JCM 3152 / CCUG 61914 / KCC A-0152 / KCTC 9177 / NBRC 13315 / NRRL B-3577 / G-20)</name>
    <dbReference type="NCBI Taxonomy" id="526225"/>
    <lineage>
        <taxon>Bacteria</taxon>
        <taxon>Bacillati</taxon>
        <taxon>Actinomycetota</taxon>
        <taxon>Actinomycetes</taxon>
        <taxon>Geodermatophilales</taxon>
        <taxon>Geodermatophilaceae</taxon>
        <taxon>Geodermatophilus</taxon>
    </lineage>
</organism>
<dbReference type="InterPro" id="IPR012429">
    <property type="entry name" value="HGSNAT_cat"/>
</dbReference>
<evidence type="ECO:0000256" key="1">
    <source>
        <dbReference type="SAM" id="MobiDB-lite"/>
    </source>
</evidence>
<evidence type="ECO:0000313" key="6">
    <source>
        <dbReference type="Proteomes" id="UP000001382"/>
    </source>
</evidence>
<evidence type="ECO:0000313" key="5">
    <source>
        <dbReference type="EMBL" id="ADB75687.1"/>
    </source>
</evidence>
<accession>D2S987</accession>
<keyword evidence="6" id="KW-1185">Reference proteome</keyword>
<evidence type="ECO:0000256" key="2">
    <source>
        <dbReference type="SAM" id="Phobius"/>
    </source>
</evidence>
<dbReference type="EMBL" id="CP001867">
    <property type="protein sequence ID" value="ADB75687.1"/>
    <property type="molecule type" value="Genomic_DNA"/>
</dbReference>
<feature type="domain" description="Heparan-alpha-glucosaminide N-acetyltransferase catalytic" evidence="4">
    <location>
        <begin position="24"/>
        <end position="218"/>
    </location>
</feature>
<keyword evidence="2" id="KW-0472">Membrane</keyword>
<dbReference type="KEGG" id="gob:Gobs_3077"/>
<gene>
    <name evidence="5" type="ordered locus">Gobs_3077</name>
</gene>
<dbReference type="PANTHER" id="PTHR30590:SF3">
    <property type="entry name" value="HYPOTHETICAL MEMBRANE SPANNING PROTEIN"/>
    <property type="match status" value="1"/>
</dbReference>
<sequence>MSAQRCPDRVTDPPPPAAPARPGRVTGVDVARGLALFGMMAVHVWDAIEDGAPTTSTVLAGGRSAATFAVVAGVSIAFLSGGRHRLQGRARTAAAVGIAVRALAIGLIGLLLGSIGTGIEVILPAYAVLFLLAIPLLGLSPAVLGLLAAALAAVGPVLLVTTVDSDLPHLHATNPTLVSLGTEPLGLLGALFLTGPYPVVVYLAYVCAGLAVGRLDLTSRRVAAWLLGGGVVLAVGAKTVSDVLLYPLGGLDRLTATTGEEATALLWEPEQDSSWWYLALSGPHAHTTLDVMHATGSALAVLGAALLLTRVHAVDRLLRPLQAAGAMTLTLYSAHILVIAVGVFDDSEVAQYLFLLVGSLVFASLWRRRRAQGPLEALVGRAAGRARRAVLGKPASPAGAVHRG</sequence>
<feature type="transmembrane region" description="Helical" evidence="2">
    <location>
        <begin position="121"/>
        <end position="139"/>
    </location>
</feature>
<feature type="domain" description="DUF418" evidence="3">
    <location>
        <begin position="284"/>
        <end position="379"/>
    </location>
</feature>
<evidence type="ECO:0000259" key="4">
    <source>
        <dbReference type="Pfam" id="PF07786"/>
    </source>
</evidence>
<reference evidence="6" key="2">
    <citation type="submission" date="2010-01" db="EMBL/GenBank/DDBJ databases">
        <title>The complete genome of Geodermatophilus obscurus DSM 43160.</title>
        <authorList>
            <consortium name="US DOE Joint Genome Institute (JGI-PGF)"/>
            <person name="Lucas S."/>
            <person name="Copeland A."/>
            <person name="Lapidus A."/>
            <person name="Glavina del Rio T."/>
            <person name="Dalin E."/>
            <person name="Tice H."/>
            <person name="Bruce D."/>
            <person name="Goodwin L."/>
            <person name="Pitluck S."/>
            <person name="Kyrpides N."/>
            <person name="Mavromatis K."/>
            <person name="Ivanova N."/>
            <person name="Munk A.C."/>
            <person name="Brettin T."/>
            <person name="Detter J.C."/>
            <person name="Han C."/>
            <person name="Larimer F."/>
            <person name="Land M."/>
            <person name="Hauser L."/>
            <person name="Markowitz V."/>
            <person name="Cheng J.-F."/>
            <person name="Hugenholtz P."/>
            <person name="Woyke T."/>
            <person name="Wu D."/>
            <person name="Jando M."/>
            <person name="Schneider S."/>
            <person name="Klenk H.-P."/>
            <person name="Eisen J.A."/>
        </authorList>
    </citation>
    <scope>NUCLEOTIDE SEQUENCE [LARGE SCALE GENOMIC DNA]</scope>
    <source>
        <strain evidence="6">ATCC 25078 / DSM 43160 / JCM 3152 / KCC A-0152 / KCTC 9177 / NBRC 13315 / NRRL B-3577 / G-20</strain>
    </source>
</reference>
<dbReference type="HOGENOM" id="CLU_036065_1_1_11"/>
<dbReference type="Pfam" id="PF07786">
    <property type="entry name" value="HGSNAT_cat"/>
    <property type="match status" value="1"/>
</dbReference>
<name>D2S987_GEOOG</name>
<evidence type="ECO:0008006" key="7">
    <source>
        <dbReference type="Google" id="ProtNLM"/>
    </source>
</evidence>
<dbReference type="STRING" id="526225.Gobs_3077"/>